<keyword evidence="3" id="KW-1185">Reference proteome</keyword>
<sequence>MAAVSRNQNLSDRHSQSNSNTLPPAIPQIYNRISQWMLAGWWSSCEPKSGSSARQPYQSDPTACKGCREWGGALRSYKTTMRTLL</sequence>
<dbReference type="AlphaFoldDB" id="A0AAD6GDI9"/>
<evidence type="ECO:0000256" key="1">
    <source>
        <dbReference type="SAM" id="MobiDB-lite"/>
    </source>
</evidence>
<reference evidence="2 3" key="1">
    <citation type="journal article" date="2023" name="IMA Fungus">
        <title>Comparative genomic study of the Penicillium genus elucidates a diverse pangenome and 15 lateral gene transfer events.</title>
        <authorList>
            <person name="Petersen C."/>
            <person name="Sorensen T."/>
            <person name="Nielsen M.R."/>
            <person name="Sondergaard T.E."/>
            <person name="Sorensen J.L."/>
            <person name="Fitzpatrick D.A."/>
            <person name="Frisvad J.C."/>
            <person name="Nielsen K.L."/>
        </authorList>
    </citation>
    <scope>NUCLEOTIDE SEQUENCE [LARGE SCALE GENOMIC DNA]</scope>
    <source>
        <strain evidence="2 3">IBT 35679</strain>
    </source>
</reference>
<dbReference type="EMBL" id="JAQIZZ010000007">
    <property type="protein sequence ID" value="KAJ5532998.1"/>
    <property type="molecule type" value="Genomic_DNA"/>
</dbReference>
<feature type="compositionally biased region" description="Polar residues" evidence="1">
    <location>
        <begin position="1"/>
        <end position="22"/>
    </location>
</feature>
<evidence type="ECO:0000313" key="3">
    <source>
        <dbReference type="Proteomes" id="UP001220324"/>
    </source>
</evidence>
<accession>A0AAD6GDI9</accession>
<proteinExistence type="predicted"/>
<name>A0AAD6GDI9_9EURO</name>
<evidence type="ECO:0000313" key="2">
    <source>
        <dbReference type="EMBL" id="KAJ5532998.1"/>
    </source>
</evidence>
<feature type="region of interest" description="Disordered" evidence="1">
    <location>
        <begin position="1"/>
        <end position="24"/>
    </location>
</feature>
<protein>
    <submittedName>
        <fullName evidence="2">Uncharacterized protein</fullName>
    </submittedName>
</protein>
<dbReference type="Proteomes" id="UP001220324">
    <property type="component" value="Unassembled WGS sequence"/>
</dbReference>
<organism evidence="2 3">
    <name type="scientific">Penicillium frequentans</name>
    <dbReference type="NCBI Taxonomy" id="3151616"/>
    <lineage>
        <taxon>Eukaryota</taxon>
        <taxon>Fungi</taxon>
        <taxon>Dikarya</taxon>
        <taxon>Ascomycota</taxon>
        <taxon>Pezizomycotina</taxon>
        <taxon>Eurotiomycetes</taxon>
        <taxon>Eurotiomycetidae</taxon>
        <taxon>Eurotiales</taxon>
        <taxon>Aspergillaceae</taxon>
        <taxon>Penicillium</taxon>
    </lineage>
</organism>
<gene>
    <name evidence="2" type="ORF">N7494_009550</name>
</gene>
<comment type="caution">
    <text evidence="2">The sequence shown here is derived from an EMBL/GenBank/DDBJ whole genome shotgun (WGS) entry which is preliminary data.</text>
</comment>